<proteinExistence type="predicted"/>
<sequence>MRHKVARGIAAAGFAAVMSLSSLAPAASAPAATAGSAAFQGGEYAPLDHDLIWIPWDDTIYSSYSACMRRGAYLAGVYTDIVDYQCRLRSTVNVRPTRFGMMLEVKRS</sequence>
<keyword evidence="3" id="KW-1185">Reference proteome</keyword>
<reference evidence="3" key="1">
    <citation type="journal article" date="2019" name="Int. J. Syst. Evol. Microbiol.">
        <title>The Global Catalogue of Microorganisms (GCM) 10K type strain sequencing project: providing services to taxonomists for standard genome sequencing and annotation.</title>
        <authorList>
            <consortium name="The Broad Institute Genomics Platform"/>
            <consortium name="The Broad Institute Genome Sequencing Center for Infectious Disease"/>
            <person name="Wu L."/>
            <person name="Ma J."/>
        </authorList>
    </citation>
    <scope>NUCLEOTIDE SEQUENCE [LARGE SCALE GENOMIC DNA]</scope>
    <source>
        <strain evidence="3">CGMCC 4.6946</strain>
    </source>
</reference>
<keyword evidence="1" id="KW-0732">Signal</keyword>
<evidence type="ECO:0000313" key="3">
    <source>
        <dbReference type="Proteomes" id="UP001595797"/>
    </source>
</evidence>
<dbReference type="RefSeq" id="WP_047804218.1">
    <property type="nucleotide sequence ID" value="NZ_JBHSIW010000024.1"/>
</dbReference>
<organism evidence="2 3">
    <name type="scientific">Kocuria oceani</name>
    <dbReference type="NCBI Taxonomy" id="988827"/>
    <lineage>
        <taxon>Bacteria</taxon>
        <taxon>Bacillati</taxon>
        <taxon>Actinomycetota</taxon>
        <taxon>Actinomycetes</taxon>
        <taxon>Micrococcales</taxon>
        <taxon>Micrococcaceae</taxon>
        <taxon>Kocuria</taxon>
    </lineage>
</organism>
<protein>
    <submittedName>
        <fullName evidence="2">Uncharacterized protein</fullName>
    </submittedName>
</protein>
<dbReference type="EMBL" id="JBHSIW010000024">
    <property type="protein sequence ID" value="MFC4905121.1"/>
    <property type="molecule type" value="Genomic_DNA"/>
</dbReference>
<feature type="chain" id="PRO_5045220409" evidence="1">
    <location>
        <begin position="27"/>
        <end position="108"/>
    </location>
</feature>
<feature type="signal peptide" evidence="1">
    <location>
        <begin position="1"/>
        <end position="26"/>
    </location>
</feature>
<accession>A0ABV9TNW3</accession>
<gene>
    <name evidence="2" type="ORF">ACFPCS_16250</name>
</gene>
<dbReference type="Proteomes" id="UP001595797">
    <property type="component" value="Unassembled WGS sequence"/>
</dbReference>
<evidence type="ECO:0000256" key="1">
    <source>
        <dbReference type="SAM" id="SignalP"/>
    </source>
</evidence>
<name>A0ABV9TNW3_9MICC</name>
<comment type="caution">
    <text evidence="2">The sequence shown here is derived from an EMBL/GenBank/DDBJ whole genome shotgun (WGS) entry which is preliminary data.</text>
</comment>
<evidence type="ECO:0000313" key="2">
    <source>
        <dbReference type="EMBL" id="MFC4905121.1"/>
    </source>
</evidence>